<dbReference type="NCBIfam" id="TIGR02778">
    <property type="entry name" value="ligD_pol"/>
    <property type="match status" value="1"/>
</dbReference>
<dbReference type="GO" id="GO:0003910">
    <property type="term" value="F:DNA ligase (ATP) activity"/>
    <property type="evidence" value="ECO:0007669"/>
    <property type="project" value="UniProtKB-EC"/>
</dbReference>
<protein>
    <submittedName>
        <fullName evidence="2">Bifunctional non-homologous end joining protein LigD</fullName>
        <ecNumber evidence="2">6.5.1.1</ecNumber>
    </submittedName>
</protein>
<name>A0ABU1YKV6_ROSSA</name>
<dbReference type="Proteomes" id="UP001180453">
    <property type="component" value="Unassembled WGS sequence"/>
</dbReference>
<reference evidence="2 3" key="1">
    <citation type="submission" date="2023-07" db="EMBL/GenBank/DDBJ databases">
        <title>Sorghum-associated microbial communities from plants grown in Nebraska, USA.</title>
        <authorList>
            <person name="Schachtman D."/>
        </authorList>
    </citation>
    <scope>NUCLEOTIDE SEQUENCE [LARGE SCALE GENOMIC DNA]</scope>
    <source>
        <strain evidence="2 3">BE314</strain>
    </source>
</reference>
<accession>A0ABU1YKV6</accession>
<dbReference type="Gene3D" id="3.90.920.10">
    <property type="entry name" value="DNA primase, PRIM domain"/>
    <property type="match status" value="1"/>
</dbReference>
<feature type="domain" description="DNA ligase D polymerase" evidence="1">
    <location>
        <begin position="17"/>
        <end position="270"/>
    </location>
</feature>
<dbReference type="Pfam" id="PF21686">
    <property type="entry name" value="LigD_Prim-Pol"/>
    <property type="match status" value="1"/>
</dbReference>
<dbReference type="RefSeq" id="WP_310262439.1">
    <property type="nucleotide sequence ID" value="NZ_JAVDXU010000001.1"/>
</dbReference>
<evidence type="ECO:0000313" key="2">
    <source>
        <dbReference type="EMBL" id="MDR7268631.1"/>
    </source>
</evidence>
<dbReference type="InterPro" id="IPR014145">
    <property type="entry name" value="LigD_pol_dom"/>
</dbReference>
<keyword evidence="2" id="KW-0436">Ligase</keyword>
<proteinExistence type="predicted"/>
<dbReference type="InterPro" id="IPR052171">
    <property type="entry name" value="NHEJ_LigD"/>
</dbReference>
<dbReference type="EC" id="6.5.1.1" evidence="2"/>
<evidence type="ECO:0000259" key="1">
    <source>
        <dbReference type="Pfam" id="PF21686"/>
    </source>
</evidence>
<sequence length="288" mass="31020">MKLTHAERVVDARSGATKGDVARYYEDVAPLLLPQLRGRPVALLRAPEGVGESTFFQKHAGKTAWPGLRELDPALWPGHEALLEVTTRQALRGAVQMNTLEFHSWNARSANLGKPDRLVLDLDPGEGVAWQAIREAAGLVRDLLLELSLRSWLKTSGGAGLHLIVPLAARWSVDTVRSLSAAIVQRLADEHPQRLVAKSGAANRVGRIYVDWLRNGEGATAVAAYSLRARPGLGVAMPIGWEELPSVSGAAHWTLANAREHLAARSTAPWADLAAHKQSLAAALQALA</sequence>
<dbReference type="PANTHER" id="PTHR42705">
    <property type="entry name" value="BIFUNCTIONAL NON-HOMOLOGOUS END JOINING PROTEIN LIGD"/>
    <property type="match status" value="1"/>
</dbReference>
<evidence type="ECO:0000313" key="3">
    <source>
        <dbReference type="Proteomes" id="UP001180453"/>
    </source>
</evidence>
<comment type="caution">
    <text evidence="2">The sequence shown here is derived from an EMBL/GenBank/DDBJ whole genome shotgun (WGS) entry which is preliminary data.</text>
</comment>
<organism evidence="2 3">
    <name type="scientific">Roseateles saccharophilus</name>
    <name type="common">Pseudomonas saccharophila</name>
    <dbReference type="NCBI Taxonomy" id="304"/>
    <lineage>
        <taxon>Bacteria</taxon>
        <taxon>Pseudomonadati</taxon>
        <taxon>Pseudomonadota</taxon>
        <taxon>Betaproteobacteria</taxon>
        <taxon>Burkholderiales</taxon>
        <taxon>Sphaerotilaceae</taxon>
        <taxon>Roseateles</taxon>
    </lineage>
</organism>
<gene>
    <name evidence="2" type="ORF">J2X20_001260</name>
</gene>
<dbReference type="PANTHER" id="PTHR42705:SF2">
    <property type="entry name" value="BIFUNCTIONAL NON-HOMOLOGOUS END JOINING PROTEIN LIGD"/>
    <property type="match status" value="1"/>
</dbReference>
<keyword evidence="3" id="KW-1185">Reference proteome</keyword>
<dbReference type="EMBL" id="JAVDXU010000001">
    <property type="protein sequence ID" value="MDR7268631.1"/>
    <property type="molecule type" value="Genomic_DNA"/>
</dbReference>